<dbReference type="Gene3D" id="3.30.710.10">
    <property type="entry name" value="Potassium Channel Kv1.1, Chain A"/>
    <property type="match status" value="1"/>
</dbReference>
<dbReference type="SUPFAM" id="SSF46689">
    <property type="entry name" value="Homeodomain-like"/>
    <property type="match status" value="1"/>
</dbReference>
<feature type="region of interest" description="Disordered" evidence="5">
    <location>
        <begin position="117"/>
        <end position="258"/>
    </location>
</feature>
<dbReference type="Proteomes" id="UP001367676">
    <property type="component" value="Unassembled WGS sequence"/>
</dbReference>
<dbReference type="SMART" id="SM00225">
    <property type="entry name" value="BTB"/>
    <property type="match status" value="1"/>
</dbReference>
<feature type="compositionally biased region" description="Gly residues" evidence="5">
    <location>
        <begin position="183"/>
        <end position="192"/>
    </location>
</feature>
<dbReference type="PANTHER" id="PTHR23110:SF105">
    <property type="entry name" value="RIBBON, ISOFORM C"/>
    <property type="match status" value="1"/>
</dbReference>
<proteinExistence type="predicted"/>
<dbReference type="InterPro" id="IPR007889">
    <property type="entry name" value="HTH_Psq"/>
</dbReference>
<dbReference type="AlphaFoldDB" id="A0AAN9TVG8"/>
<comment type="caution">
    <text evidence="8">The sequence shown here is derived from an EMBL/GenBank/DDBJ whole genome shotgun (WGS) entry which is preliminary data.</text>
</comment>
<evidence type="ECO:0000256" key="5">
    <source>
        <dbReference type="SAM" id="MobiDB-lite"/>
    </source>
</evidence>
<dbReference type="PROSITE" id="PS50097">
    <property type="entry name" value="BTB"/>
    <property type="match status" value="1"/>
</dbReference>
<evidence type="ECO:0000256" key="2">
    <source>
        <dbReference type="ARBA" id="ARBA00023125"/>
    </source>
</evidence>
<protein>
    <recommendedName>
        <fullName evidence="10">BTB domain-containing protein</fullName>
    </recommendedName>
</protein>
<feature type="compositionally biased region" description="Polar residues" evidence="5">
    <location>
        <begin position="161"/>
        <end position="179"/>
    </location>
</feature>
<dbReference type="PROSITE" id="PS50960">
    <property type="entry name" value="HTH_PSQ"/>
    <property type="match status" value="1"/>
</dbReference>
<evidence type="ECO:0000256" key="3">
    <source>
        <dbReference type="ARBA" id="ARBA00023242"/>
    </source>
</evidence>
<feature type="compositionally biased region" description="Polar residues" evidence="5">
    <location>
        <begin position="119"/>
        <end position="137"/>
    </location>
</feature>
<keyword evidence="2 4" id="KW-0238">DNA-binding</keyword>
<feature type="compositionally biased region" description="Low complexity" evidence="5">
    <location>
        <begin position="373"/>
        <end position="384"/>
    </location>
</feature>
<feature type="compositionally biased region" description="Polar residues" evidence="5">
    <location>
        <begin position="346"/>
        <end position="372"/>
    </location>
</feature>
<dbReference type="PANTHER" id="PTHR23110">
    <property type="entry name" value="BTB DOMAIN TRANSCRIPTION FACTOR"/>
    <property type="match status" value="1"/>
</dbReference>
<feature type="compositionally biased region" description="Low complexity" evidence="5">
    <location>
        <begin position="582"/>
        <end position="593"/>
    </location>
</feature>
<dbReference type="Pfam" id="PF05225">
    <property type="entry name" value="HTH_psq"/>
    <property type="match status" value="1"/>
</dbReference>
<feature type="compositionally biased region" description="Acidic residues" evidence="5">
    <location>
        <begin position="624"/>
        <end position="639"/>
    </location>
</feature>
<feature type="compositionally biased region" description="Polar residues" evidence="5">
    <location>
        <begin position="599"/>
        <end position="621"/>
    </location>
</feature>
<evidence type="ECO:0000313" key="9">
    <source>
        <dbReference type="Proteomes" id="UP001367676"/>
    </source>
</evidence>
<dbReference type="Gene3D" id="1.10.10.60">
    <property type="entry name" value="Homeodomain-like"/>
    <property type="match status" value="1"/>
</dbReference>
<feature type="region of interest" description="Disordered" evidence="5">
    <location>
        <begin position="342"/>
        <end position="384"/>
    </location>
</feature>
<accession>A0AAN9TVG8</accession>
<dbReference type="InterPro" id="IPR000210">
    <property type="entry name" value="BTB/POZ_dom"/>
</dbReference>
<dbReference type="InterPro" id="IPR009057">
    <property type="entry name" value="Homeodomain-like_sf"/>
</dbReference>
<dbReference type="GO" id="GO:0006357">
    <property type="term" value="P:regulation of transcription by RNA polymerase II"/>
    <property type="evidence" value="ECO:0007669"/>
    <property type="project" value="TreeGrafter"/>
</dbReference>
<evidence type="ECO:0000313" key="8">
    <source>
        <dbReference type="EMBL" id="KAK7604482.1"/>
    </source>
</evidence>
<evidence type="ECO:0008006" key="10">
    <source>
        <dbReference type="Google" id="ProtNLM"/>
    </source>
</evidence>
<feature type="DNA-binding region" description="H-T-H motif" evidence="4">
    <location>
        <begin position="428"/>
        <end position="448"/>
    </location>
</feature>
<evidence type="ECO:0000256" key="1">
    <source>
        <dbReference type="ARBA" id="ARBA00004123"/>
    </source>
</evidence>
<evidence type="ECO:0000256" key="4">
    <source>
        <dbReference type="PROSITE-ProRule" id="PRU00320"/>
    </source>
</evidence>
<comment type="subcellular location">
    <subcellularLocation>
        <location evidence="1 4">Nucleus</location>
    </subcellularLocation>
</comment>
<dbReference type="FunFam" id="1.10.10.60:FF:000019">
    <property type="entry name" value="Ligand-dependent corepressor isoform 1"/>
    <property type="match status" value="1"/>
</dbReference>
<keyword evidence="3 4" id="KW-0539">Nucleus</keyword>
<feature type="domain" description="HTH psq-type" evidence="7">
    <location>
        <begin position="401"/>
        <end position="452"/>
    </location>
</feature>
<sequence length="676" mass="72877">MQQQFCLRWNNHKTNLLTVLGEQFRNEYFTDVTLACEGGSFIKCHKMVLAACSSYFQCLFSELQCRHPVVVLKDVRYAEIQAILEYMYKGEVSITQEEVEPLLKVAEALKVKGLVGENNYKSRSPPNEYNAISTSSAYGGPPGSQPHQQSPPQHLRRHSTANDQPVGTPRTSTPSPDDLSNSGGAGSSGNHGGGRDTSSTSSSEASRENAGGAMVAVKMESNENSSPPHSTGIHPALHPRSTPYPYGRNGSMPDKSTSGPLSLPIWPIAGLPINTPHTTQSIANSMFGYEAVFAAAGNTEVMSPLRRKKLSSFYSSRDTPILRTVLGQGQADSSQPMSLVCHNDGQDQMPQSNGPTTPQDGSYSMEMNETMHSPSSSPQSFYSDSKGGISSAIATYVPNQKPEWKRYKQYTKDDINAAIDAVRHGMSALQAARKYGVPSRTLYDKVKKMGITTQRPFKRSNGSNGAAFPYGISGTGGAMMFDLAGGEEGSVPGAILEQQGLLHQALELGNKMKLENVSADREAMSTTPPPLQPPSTPIPTAVSAAATVSAFSTQNLLQRALEIEGMIKGEQLSMTQPAGNGAPSTSPSAAPTTNDHRSPSPNQLIKYAQRSSRSLTPSPQHQADEDDMDDMDDYEDQVEDLSMSRKPEQQSRVIMPPMNQATAAAMLATCSDSRRD</sequence>
<dbReference type="InterPro" id="IPR011333">
    <property type="entry name" value="SKP1/BTB/POZ_sf"/>
</dbReference>
<keyword evidence="9" id="KW-1185">Reference proteome</keyword>
<dbReference type="InterPro" id="IPR051095">
    <property type="entry name" value="Dros_DevTransReg"/>
</dbReference>
<dbReference type="GO" id="GO:0005634">
    <property type="term" value="C:nucleus"/>
    <property type="evidence" value="ECO:0007669"/>
    <property type="project" value="UniProtKB-SubCell"/>
</dbReference>
<name>A0AAN9TVG8_9HEMI</name>
<feature type="domain" description="BTB" evidence="6">
    <location>
        <begin position="30"/>
        <end position="96"/>
    </location>
</feature>
<evidence type="ECO:0000259" key="7">
    <source>
        <dbReference type="PROSITE" id="PS50960"/>
    </source>
</evidence>
<dbReference type="CDD" id="cd18315">
    <property type="entry name" value="BTB_POZ_BAB-like"/>
    <property type="match status" value="1"/>
</dbReference>
<gene>
    <name evidence="8" type="ORF">V9T40_005668</name>
</gene>
<dbReference type="GO" id="GO:0003677">
    <property type="term" value="F:DNA binding"/>
    <property type="evidence" value="ECO:0007669"/>
    <property type="project" value="UniProtKB-UniRule"/>
</dbReference>
<dbReference type="Pfam" id="PF00651">
    <property type="entry name" value="BTB"/>
    <property type="match status" value="1"/>
</dbReference>
<feature type="region of interest" description="Disordered" evidence="5">
    <location>
        <begin position="573"/>
        <end position="656"/>
    </location>
</feature>
<dbReference type="EMBL" id="JBBCAQ010000003">
    <property type="protein sequence ID" value="KAK7604482.1"/>
    <property type="molecule type" value="Genomic_DNA"/>
</dbReference>
<evidence type="ECO:0000259" key="6">
    <source>
        <dbReference type="PROSITE" id="PS50097"/>
    </source>
</evidence>
<organism evidence="8 9">
    <name type="scientific">Parthenolecanium corni</name>
    <dbReference type="NCBI Taxonomy" id="536013"/>
    <lineage>
        <taxon>Eukaryota</taxon>
        <taxon>Metazoa</taxon>
        <taxon>Ecdysozoa</taxon>
        <taxon>Arthropoda</taxon>
        <taxon>Hexapoda</taxon>
        <taxon>Insecta</taxon>
        <taxon>Pterygota</taxon>
        <taxon>Neoptera</taxon>
        <taxon>Paraneoptera</taxon>
        <taxon>Hemiptera</taxon>
        <taxon>Sternorrhyncha</taxon>
        <taxon>Coccoidea</taxon>
        <taxon>Coccidae</taxon>
        <taxon>Parthenolecanium</taxon>
    </lineage>
</organism>
<dbReference type="SUPFAM" id="SSF54695">
    <property type="entry name" value="POZ domain"/>
    <property type="match status" value="1"/>
</dbReference>
<reference evidence="8 9" key="1">
    <citation type="submission" date="2024-03" db="EMBL/GenBank/DDBJ databases">
        <title>Adaptation during the transition from Ophiocordyceps entomopathogen to insect associate is accompanied by gene loss and intensified selection.</title>
        <authorList>
            <person name="Ward C.M."/>
            <person name="Onetto C.A."/>
            <person name="Borneman A.R."/>
        </authorList>
    </citation>
    <scope>NUCLEOTIDE SEQUENCE [LARGE SCALE GENOMIC DNA]</scope>
    <source>
        <strain evidence="8">AWRI1</strain>
        <tissue evidence="8">Single Adult Female</tissue>
    </source>
</reference>